<dbReference type="Pfam" id="PF18323">
    <property type="entry name" value="CSN5_C"/>
    <property type="match status" value="1"/>
</dbReference>
<accession>A0A4P9ZS65</accession>
<dbReference type="Pfam" id="PF01398">
    <property type="entry name" value="JAB"/>
    <property type="match status" value="1"/>
</dbReference>
<keyword evidence="4" id="KW-0645">Protease</keyword>
<dbReference type="SMART" id="SM00232">
    <property type="entry name" value="JAB_MPN"/>
    <property type="match status" value="1"/>
</dbReference>
<keyword evidence="8" id="KW-0862">Zinc</keyword>
<dbReference type="Gene3D" id="3.40.140.10">
    <property type="entry name" value="Cytidine Deaminase, domain 2"/>
    <property type="match status" value="1"/>
</dbReference>
<keyword evidence="9" id="KW-0482">Metalloprotease</keyword>
<evidence type="ECO:0000313" key="11">
    <source>
        <dbReference type="EMBL" id="RKP36396.1"/>
    </source>
</evidence>
<evidence type="ECO:0000256" key="4">
    <source>
        <dbReference type="ARBA" id="ARBA00022670"/>
    </source>
</evidence>
<evidence type="ECO:0000313" key="12">
    <source>
        <dbReference type="Proteomes" id="UP000268162"/>
    </source>
</evidence>
<dbReference type="PROSITE" id="PS50249">
    <property type="entry name" value="MPN"/>
    <property type="match status" value="1"/>
</dbReference>
<dbReference type="STRING" id="215637.A0A4P9ZS65"/>
<reference evidence="12" key="1">
    <citation type="journal article" date="2018" name="Nat. Microbiol.">
        <title>Leveraging single-cell genomics to expand the fungal tree of life.</title>
        <authorList>
            <person name="Ahrendt S.R."/>
            <person name="Quandt C.A."/>
            <person name="Ciobanu D."/>
            <person name="Clum A."/>
            <person name="Salamov A."/>
            <person name="Andreopoulos B."/>
            <person name="Cheng J.F."/>
            <person name="Woyke T."/>
            <person name="Pelin A."/>
            <person name="Henrissat B."/>
            <person name="Reynolds N.K."/>
            <person name="Benny G.L."/>
            <person name="Smith M.E."/>
            <person name="James T.Y."/>
            <person name="Grigoriev I.V."/>
        </authorList>
    </citation>
    <scope>NUCLEOTIDE SEQUENCE [LARGE SCALE GENOMIC DNA]</scope>
    <source>
        <strain evidence="12">RSA 468</strain>
    </source>
</reference>
<keyword evidence="5" id="KW-0479">Metal-binding</keyword>
<feature type="domain" description="MPN" evidence="10">
    <location>
        <begin position="53"/>
        <end position="190"/>
    </location>
</feature>
<evidence type="ECO:0000256" key="3">
    <source>
        <dbReference type="ARBA" id="ARBA00014880"/>
    </source>
</evidence>
<dbReference type="GO" id="GO:0008237">
    <property type="term" value="F:metallopeptidase activity"/>
    <property type="evidence" value="ECO:0007669"/>
    <property type="project" value="UniProtKB-KW"/>
</dbReference>
<dbReference type="GO" id="GO:0008180">
    <property type="term" value="C:COP9 signalosome"/>
    <property type="evidence" value="ECO:0007669"/>
    <property type="project" value="UniProtKB-KW"/>
</dbReference>
<protein>
    <recommendedName>
        <fullName evidence="3">COP9 signalosome complex subunit 5</fullName>
    </recommendedName>
</protein>
<dbReference type="GO" id="GO:0006508">
    <property type="term" value="P:proteolysis"/>
    <property type="evidence" value="ECO:0007669"/>
    <property type="project" value="UniProtKB-KW"/>
</dbReference>
<dbReference type="SUPFAM" id="SSF102712">
    <property type="entry name" value="JAB1/MPN domain"/>
    <property type="match status" value="1"/>
</dbReference>
<evidence type="ECO:0000256" key="8">
    <source>
        <dbReference type="ARBA" id="ARBA00022833"/>
    </source>
</evidence>
<comment type="subunit">
    <text evidence="2">Component of the COP9 signalosome (CSN) complex.</text>
</comment>
<comment type="similarity">
    <text evidence="1">Belongs to the peptidase M67A family. CSN5 subfamily.</text>
</comment>
<evidence type="ECO:0000256" key="5">
    <source>
        <dbReference type="ARBA" id="ARBA00022723"/>
    </source>
</evidence>
<keyword evidence="7" id="KW-0378">Hydrolase</keyword>
<organism evidence="11 12">
    <name type="scientific">Dimargaris cristalligena</name>
    <dbReference type="NCBI Taxonomy" id="215637"/>
    <lineage>
        <taxon>Eukaryota</taxon>
        <taxon>Fungi</taxon>
        <taxon>Fungi incertae sedis</taxon>
        <taxon>Zoopagomycota</taxon>
        <taxon>Kickxellomycotina</taxon>
        <taxon>Dimargaritomycetes</taxon>
        <taxon>Dimargaritales</taxon>
        <taxon>Dimargaritaceae</taxon>
        <taxon>Dimargaris</taxon>
    </lineage>
</organism>
<dbReference type="PANTHER" id="PTHR10410">
    <property type="entry name" value="EUKARYOTIC TRANSLATION INITIATION FACTOR 3 -RELATED"/>
    <property type="match status" value="1"/>
</dbReference>
<dbReference type="GO" id="GO:0000338">
    <property type="term" value="P:protein deneddylation"/>
    <property type="evidence" value="ECO:0007669"/>
    <property type="project" value="UniProtKB-ARBA"/>
</dbReference>
<dbReference type="InterPro" id="IPR050242">
    <property type="entry name" value="JAMM_MPN+_peptidase_M67A"/>
</dbReference>
<dbReference type="AlphaFoldDB" id="A0A4P9ZS65"/>
<evidence type="ECO:0000259" key="10">
    <source>
        <dbReference type="PROSITE" id="PS50249"/>
    </source>
</evidence>
<dbReference type="CDD" id="cd08069">
    <property type="entry name" value="MPN_RPN11_CSN5"/>
    <property type="match status" value="1"/>
</dbReference>
<dbReference type="GO" id="GO:0046872">
    <property type="term" value="F:metal ion binding"/>
    <property type="evidence" value="ECO:0007669"/>
    <property type="project" value="UniProtKB-KW"/>
</dbReference>
<name>A0A4P9ZS65_9FUNG</name>
<sequence>MSSNAPFKNFVAENEVTDWIPPQDQVYRFDSEAYTQSLKAKPWKDDPKYFTQVRISAVALIKMVTHARSGGDIEIMGLMQGKIVDRTMVVMDAFALPVEGTETRVNAQDQAYEYMVQYLTKSKEVGRLENAIGWYHSHPGYGCWLSGIDVNTQTLNQQFQDPWLAVVVDPKRTASAGKVDLGAFRTYPKGHRPKQESTRTEFQPIPLEKIEDFGVHCNEYYPLEVSYFKSSLDTAMLQSLWTKYWAYTLSQSSLIANRDFLTARITDVAHKFAKNKGGMVSITHTDACRPKKKSSEDSQALKLAQESTQMCCDTIHSAMSQVMKAILFQRQSGSKPNSVAE</sequence>
<dbReference type="Proteomes" id="UP000268162">
    <property type="component" value="Unassembled WGS sequence"/>
</dbReference>
<dbReference type="FunFam" id="3.40.140.10:FF:000003">
    <property type="entry name" value="COP9 signalosome complex subunit 5"/>
    <property type="match status" value="1"/>
</dbReference>
<dbReference type="InterPro" id="IPR040961">
    <property type="entry name" value="CSN5_C"/>
</dbReference>
<evidence type="ECO:0000256" key="7">
    <source>
        <dbReference type="ARBA" id="ARBA00022801"/>
    </source>
</evidence>
<evidence type="ECO:0000256" key="9">
    <source>
        <dbReference type="ARBA" id="ARBA00023049"/>
    </source>
</evidence>
<dbReference type="InterPro" id="IPR000555">
    <property type="entry name" value="JAMM/MPN+_dom"/>
</dbReference>
<evidence type="ECO:0000256" key="6">
    <source>
        <dbReference type="ARBA" id="ARBA00022790"/>
    </source>
</evidence>
<dbReference type="EMBL" id="ML002661">
    <property type="protein sequence ID" value="RKP36396.1"/>
    <property type="molecule type" value="Genomic_DNA"/>
</dbReference>
<keyword evidence="6" id="KW-0736">Signalosome</keyword>
<dbReference type="InterPro" id="IPR037518">
    <property type="entry name" value="MPN"/>
</dbReference>
<keyword evidence="12" id="KW-1185">Reference proteome</keyword>
<gene>
    <name evidence="11" type="ORF">BJ085DRAFT_24401</name>
</gene>
<evidence type="ECO:0000256" key="1">
    <source>
        <dbReference type="ARBA" id="ARBA00006008"/>
    </source>
</evidence>
<proteinExistence type="inferred from homology"/>
<evidence type="ECO:0000256" key="2">
    <source>
        <dbReference type="ARBA" id="ARBA00011098"/>
    </source>
</evidence>